<reference evidence="3" key="2">
    <citation type="submission" date="2021-12" db="EMBL/GenBank/DDBJ databases">
        <authorList>
            <person name="Veyrier F.J."/>
        </authorList>
    </citation>
    <scope>NUCLEOTIDE SEQUENCE</scope>
    <source>
        <strain evidence="3">1258/02</strain>
    </source>
</reference>
<evidence type="ECO:0000313" key="4">
    <source>
        <dbReference type="Proteomes" id="UP000294721"/>
    </source>
</evidence>
<dbReference type="EMBL" id="SLXE01000006">
    <property type="protein sequence ID" value="TCP07827.1"/>
    <property type="molecule type" value="Genomic_DNA"/>
</dbReference>
<feature type="transmembrane region" description="Helical" evidence="1">
    <location>
        <begin position="128"/>
        <end position="151"/>
    </location>
</feature>
<dbReference type="PANTHER" id="PTHR43535">
    <property type="entry name" value="PHOSPHATIDATE CYTIDYLYLTRANSFERASE"/>
    <property type="match status" value="1"/>
</dbReference>
<feature type="transmembrane region" description="Helical" evidence="1">
    <location>
        <begin position="193"/>
        <end position="212"/>
    </location>
</feature>
<feature type="transmembrane region" description="Helical" evidence="1">
    <location>
        <begin position="61"/>
        <end position="91"/>
    </location>
</feature>
<proteinExistence type="predicted"/>
<keyword evidence="3" id="KW-0548">Nucleotidyltransferase</keyword>
<sequence length="324" mass="35585">MSIFSDGHAAVQAFNPQAGWVFAAIFGVLLLASAIAAALKWRLHGQANATIDNLNARINAWWVMTAVLLLAFWLGRIGTIVLFFLVSFAALREFLSLVESRRADHRVMVVCFYVLLPLQYWFVLTDWYGMFSIFIPVYGFLLLPIIASLGGDTDHFLARTAKIQWAVMISIFCLSHVPALMNLKIAGFEGQNILLLVFLVAVVQASDVLQYVWGKLLGKRKIMPALSPSKTVAGTVGGIASATLLAAAFYPITPFSPFQAALIGLIICIMGFLGGLVMSAIKRDRGVKDWGNLIHGHGGMLDRVDSVCFAAPVFFHVVRYFWNG</sequence>
<evidence type="ECO:0000256" key="1">
    <source>
        <dbReference type="SAM" id="Phobius"/>
    </source>
</evidence>
<dbReference type="GO" id="GO:0016779">
    <property type="term" value="F:nucleotidyltransferase activity"/>
    <property type="evidence" value="ECO:0007669"/>
    <property type="project" value="UniProtKB-KW"/>
</dbReference>
<dbReference type="Pfam" id="PF01148">
    <property type="entry name" value="CTP_transf_1"/>
    <property type="match status" value="1"/>
</dbReference>
<dbReference type="Proteomes" id="UP000294721">
    <property type="component" value="Unassembled WGS sequence"/>
</dbReference>
<keyword evidence="1" id="KW-1133">Transmembrane helix</keyword>
<keyword evidence="1" id="KW-0812">Transmembrane</keyword>
<accession>A0AAE9GXL7</accession>
<keyword evidence="1" id="KW-0472">Membrane</keyword>
<organism evidence="3 5">
    <name type="scientific">Uruburuella suis</name>
    <dbReference type="NCBI Taxonomy" id="252130"/>
    <lineage>
        <taxon>Bacteria</taxon>
        <taxon>Pseudomonadati</taxon>
        <taxon>Pseudomonadota</taxon>
        <taxon>Betaproteobacteria</taxon>
        <taxon>Neisseriales</taxon>
        <taxon>Neisseriaceae</taxon>
        <taxon>Uruburuella</taxon>
    </lineage>
</organism>
<evidence type="ECO:0000313" key="3">
    <source>
        <dbReference type="EMBL" id="UOO78671.1"/>
    </source>
</evidence>
<dbReference type="Proteomes" id="UP000829756">
    <property type="component" value="Chromosome"/>
</dbReference>
<protein>
    <submittedName>
        <fullName evidence="3">Phosphatidate cytidylyltransferase</fullName>
    </submittedName>
</protein>
<dbReference type="KEGG" id="usu:LVJ78_08130"/>
<dbReference type="EMBL" id="CP091507">
    <property type="protein sequence ID" value="UOO78671.1"/>
    <property type="molecule type" value="Genomic_DNA"/>
</dbReference>
<name>A0AAE9GXL7_9NEIS</name>
<feature type="transmembrane region" description="Helical" evidence="1">
    <location>
        <begin position="232"/>
        <end position="252"/>
    </location>
</feature>
<feature type="transmembrane region" description="Helical" evidence="1">
    <location>
        <begin position="258"/>
        <end position="281"/>
    </location>
</feature>
<reference evidence="3" key="3">
    <citation type="journal article" date="2022" name="Res Sq">
        <title>Evolution of multicellular longitudinally dividing oral cavity symbionts (Neisseriaceae).</title>
        <authorList>
            <person name="Nyongesa S."/>
            <person name="Weber P."/>
            <person name="Bernet E."/>
            <person name="Pullido F."/>
            <person name="Nieckarz M."/>
            <person name="Delaby M."/>
            <person name="Nieves C."/>
            <person name="Viehboeck T."/>
            <person name="Krause N."/>
            <person name="Rivera-Millot A."/>
            <person name="Nakamura A."/>
            <person name="Vischer N."/>
            <person name="VanNieuwenhze M."/>
            <person name="Brun Y."/>
            <person name="Cava F."/>
            <person name="Bulgheresi S."/>
            <person name="Veyrier F."/>
        </authorList>
    </citation>
    <scope>NUCLEOTIDE SEQUENCE</scope>
    <source>
        <strain evidence="3">1258/02</strain>
    </source>
</reference>
<dbReference type="AlphaFoldDB" id="A0AAE9GXL7"/>
<dbReference type="PANTHER" id="PTHR43535:SF1">
    <property type="entry name" value="PHOSPHATIDATE CYTIDYLYLTRANSFERASE"/>
    <property type="match status" value="1"/>
</dbReference>
<keyword evidence="3" id="KW-0808">Transferase</keyword>
<gene>
    <name evidence="2" type="ORF">EV680_10668</name>
    <name evidence="3" type="ORF">LVJ78_08130</name>
</gene>
<keyword evidence="4" id="KW-1185">Reference proteome</keyword>
<feature type="transmembrane region" description="Helical" evidence="1">
    <location>
        <begin position="163"/>
        <end position="181"/>
    </location>
</feature>
<dbReference type="GO" id="GO:0005886">
    <property type="term" value="C:plasma membrane"/>
    <property type="evidence" value="ECO:0007669"/>
    <property type="project" value="TreeGrafter"/>
</dbReference>
<reference evidence="2 4" key="1">
    <citation type="submission" date="2019-03" db="EMBL/GenBank/DDBJ databases">
        <title>Genomic Encyclopedia of Type Strains, Phase IV (KMG-IV): sequencing the most valuable type-strain genomes for metagenomic binning, comparative biology and taxonomic classification.</title>
        <authorList>
            <person name="Goeker M."/>
        </authorList>
    </citation>
    <scope>NUCLEOTIDE SEQUENCE [LARGE SCALE GENOMIC DNA]</scope>
    <source>
        <strain evidence="2 4">DSM 17474</strain>
    </source>
</reference>
<feature type="transmembrane region" description="Helical" evidence="1">
    <location>
        <begin position="20"/>
        <end position="41"/>
    </location>
</feature>
<dbReference type="GO" id="GO:0009273">
    <property type="term" value="P:peptidoglycan-based cell wall biogenesis"/>
    <property type="evidence" value="ECO:0007669"/>
    <property type="project" value="TreeGrafter"/>
</dbReference>
<evidence type="ECO:0000313" key="5">
    <source>
        <dbReference type="Proteomes" id="UP000829756"/>
    </source>
</evidence>
<evidence type="ECO:0000313" key="2">
    <source>
        <dbReference type="EMBL" id="TCP07827.1"/>
    </source>
</evidence>
<dbReference type="RefSeq" id="WP_132953251.1">
    <property type="nucleotide sequence ID" value="NZ_CP091507.1"/>
</dbReference>
<feature type="transmembrane region" description="Helical" evidence="1">
    <location>
        <begin position="103"/>
        <end position="122"/>
    </location>
</feature>